<protein>
    <recommendedName>
        <fullName evidence="9">Glycosyltransferase RgtA/B/C/D-like domain-containing protein</fullName>
    </recommendedName>
</protein>
<evidence type="ECO:0000256" key="8">
    <source>
        <dbReference type="SAM" id="Phobius"/>
    </source>
</evidence>
<evidence type="ECO:0000313" key="10">
    <source>
        <dbReference type="EMBL" id="EAQ79903.1"/>
    </source>
</evidence>
<evidence type="ECO:0000313" key="11">
    <source>
        <dbReference type="Proteomes" id="UP000004358"/>
    </source>
</evidence>
<dbReference type="InterPro" id="IPR050297">
    <property type="entry name" value="LipidA_mod_glycosyltrf_83"/>
</dbReference>
<feature type="transmembrane region" description="Helical" evidence="8">
    <location>
        <begin position="208"/>
        <end position="230"/>
    </location>
</feature>
<evidence type="ECO:0000256" key="1">
    <source>
        <dbReference type="ARBA" id="ARBA00004651"/>
    </source>
</evidence>
<evidence type="ECO:0000256" key="3">
    <source>
        <dbReference type="ARBA" id="ARBA00022676"/>
    </source>
</evidence>
<dbReference type="OrthoDB" id="241905at2"/>
<evidence type="ECO:0000256" key="5">
    <source>
        <dbReference type="ARBA" id="ARBA00022692"/>
    </source>
</evidence>
<dbReference type="PANTHER" id="PTHR33908:SF11">
    <property type="entry name" value="MEMBRANE PROTEIN"/>
    <property type="match status" value="1"/>
</dbReference>
<evidence type="ECO:0000256" key="2">
    <source>
        <dbReference type="ARBA" id="ARBA00022475"/>
    </source>
</evidence>
<dbReference type="Pfam" id="PF13231">
    <property type="entry name" value="PMT_2"/>
    <property type="match status" value="1"/>
</dbReference>
<evidence type="ECO:0000256" key="7">
    <source>
        <dbReference type="ARBA" id="ARBA00023136"/>
    </source>
</evidence>
<dbReference type="eggNOG" id="COG5305">
    <property type="taxonomic scope" value="Bacteria"/>
</dbReference>
<dbReference type="HOGENOM" id="CLU_532840_0_0_0"/>
<feature type="transmembrane region" description="Helical" evidence="8">
    <location>
        <begin position="16"/>
        <end position="34"/>
    </location>
</feature>
<evidence type="ECO:0000256" key="4">
    <source>
        <dbReference type="ARBA" id="ARBA00022679"/>
    </source>
</evidence>
<keyword evidence="6 8" id="KW-1133">Transmembrane helix</keyword>
<feature type="transmembrane region" description="Helical" evidence="8">
    <location>
        <begin position="141"/>
        <end position="160"/>
    </location>
</feature>
<feature type="domain" description="Glycosyltransferase RgtA/B/C/D-like" evidence="9">
    <location>
        <begin position="68"/>
        <end position="226"/>
    </location>
</feature>
<dbReference type="GO" id="GO:0005886">
    <property type="term" value="C:plasma membrane"/>
    <property type="evidence" value="ECO:0007669"/>
    <property type="project" value="UniProtKB-SubCell"/>
</dbReference>
<evidence type="ECO:0000256" key="6">
    <source>
        <dbReference type="ARBA" id="ARBA00022989"/>
    </source>
</evidence>
<feature type="transmembrane region" description="Helical" evidence="8">
    <location>
        <begin position="251"/>
        <end position="268"/>
    </location>
</feature>
<comment type="subcellular location">
    <subcellularLocation>
        <location evidence="1">Cell membrane</location>
        <topology evidence="1">Multi-pass membrane protein</topology>
    </subcellularLocation>
</comment>
<evidence type="ECO:0000259" key="9">
    <source>
        <dbReference type="Pfam" id="PF13231"/>
    </source>
</evidence>
<keyword evidence="2" id="KW-1003">Cell membrane</keyword>
<proteinExistence type="predicted"/>
<keyword evidence="4" id="KW-0808">Transferase</keyword>
<dbReference type="AlphaFoldDB" id="A3ZUJ3"/>
<sequence>MNDSPPPFDFPLSARLFWRALLLIALLGFCLRMMPLSESLWLDELHSAWTIAGDWSEVADRGLQGNNGPLYFWALKGFTAIFGVSEWSLRMPSVLCGCATLIGVAILVRRWSGSGLAGCVAALLIALDRDMIFYATEVRPYAAVQLGCVALLATTIRLWGDFTLRDACVWTLLAAVTIHLHITAGLFVAACLPPVILAAWGHAAVKRMLLMFGGLALALLPLIPQLALVYGRRHSWAAFIHSDSPFRIIELLPIIPFGLLPWGIGWGLNQLFPNRESRTRRSATTAIFVWSIFATMAPVIIAWSLTHWHITPLFLRRYLMGSQATLFAWCGLNVGRIDQIGARAVIAAALAISIFYFHLPEHWSLQRQQDWRGAVAAVNQLQLSPETTLLIASRLIESDGLTQNEGTLADYSRLPINAIYQPKHRFQQVIPLTYSNMGVLQRWQLDLLEKPQTILVIAPGDHATAEVIAVQLSRSIPWPSSVRILPERRGMQMLLISDANDAVEGDHSILP</sequence>
<gene>
    <name evidence="10" type="ORF">DSM3645_22224</name>
</gene>
<dbReference type="STRING" id="314230.DSM3645_22224"/>
<dbReference type="GO" id="GO:0016763">
    <property type="term" value="F:pentosyltransferase activity"/>
    <property type="evidence" value="ECO:0007669"/>
    <property type="project" value="TreeGrafter"/>
</dbReference>
<dbReference type="InterPro" id="IPR038731">
    <property type="entry name" value="RgtA/B/C-like"/>
</dbReference>
<dbReference type="EMBL" id="AANZ01000012">
    <property type="protein sequence ID" value="EAQ79903.1"/>
    <property type="molecule type" value="Genomic_DNA"/>
</dbReference>
<dbReference type="Proteomes" id="UP000004358">
    <property type="component" value="Unassembled WGS sequence"/>
</dbReference>
<feature type="transmembrane region" description="Helical" evidence="8">
    <location>
        <begin position="288"/>
        <end position="306"/>
    </location>
</feature>
<keyword evidence="5 8" id="KW-0812">Transmembrane</keyword>
<name>A3ZUJ3_9BACT</name>
<organism evidence="10 11">
    <name type="scientific">Blastopirellula marina DSM 3645</name>
    <dbReference type="NCBI Taxonomy" id="314230"/>
    <lineage>
        <taxon>Bacteria</taxon>
        <taxon>Pseudomonadati</taxon>
        <taxon>Planctomycetota</taxon>
        <taxon>Planctomycetia</taxon>
        <taxon>Pirellulales</taxon>
        <taxon>Pirellulaceae</taxon>
        <taxon>Blastopirellula</taxon>
    </lineage>
</organism>
<comment type="caution">
    <text evidence="10">The sequence shown here is derived from an EMBL/GenBank/DDBJ whole genome shotgun (WGS) entry which is preliminary data.</text>
</comment>
<dbReference type="PANTHER" id="PTHR33908">
    <property type="entry name" value="MANNOSYLTRANSFERASE YKCB-RELATED"/>
    <property type="match status" value="1"/>
</dbReference>
<keyword evidence="3" id="KW-0328">Glycosyltransferase</keyword>
<feature type="transmembrane region" description="Helical" evidence="8">
    <location>
        <begin position="172"/>
        <end position="196"/>
    </location>
</feature>
<reference evidence="10 11" key="1">
    <citation type="submission" date="2006-02" db="EMBL/GenBank/DDBJ databases">
        <authorList>
            <person name="Amann R."/>
            <person name="Ferriera S."/>
            <person name="Johnson J."/>
            <person name="Kravitz S."/>
            <person name="Halpern A."/>
            <person name="Remington K."/>
            <person name="Beeson K."/>
            <person name="Tran B."/>
            <person name="Rogers Y.-H."/>
            <person name="Friedman R."/>
            <person name="Venter J.C."/>
        </authorList>
    </citation>
    <scope>NUCLEOTIDE SEQUENCE [LARGE SCALE GENOMIC DNA]</scope>
    <source>
        <strain evidence="10 11">DSM 3645</strain>
    </source>
</reference>
<dbReference type="GO" id="GO:0009103">
    <property type="term" value="P:lipopolysaccharide biosynthetic process"/>
    <property type="evidence" value="ECO:0007669"/>
    <property type="project" value="UniProtKB-ARBA"/>
</dbReference>
<feature type="transmembrane region" description="Helical" evidence="8">
    <location>
        <begin position="340"/>
        <end position="359"/>
    </location>
</feature>
<keyword evidence="7 8" id="KW-0472">Membrane</keyword>
<accession>A3ZUJ3</accession>